<dbReference type="Pfam" id="PF02885">
    <property type="entry name" value="Glycos_trans_3N"/>
    <property type="match status" value="1"/>
</dbReference>
<protein>
    <submittedName>
        <fullName evidence="4">Glycosyl transferase family protein</fullName>
    </submittedName>
</protein>
<feature type="domain" description="Glycosyl transferase family 3 N-terminal" evidence="3">
    <location>
        <begin position="29"/>
        <end position="79"/>
    </location>
</feature>
<dbReference type="NCBIfam" id="NF006564">
    <property type="entry name" value="PRK09071.1"/>
    <property type="match status" value="1"/>
</dbReference>
<dbReference type="SUPFAM" id="SSF52418">
    <property type="entry name" value="Nucleoside phosphorylase/phosphoribosyltransferase catalytic domain"/>
    <property type="match status" value="1"/>
</dbReference>
<dbReference type="InterPro" id="IPR005940">
    <property type="entry name" value="Anthranilate_Pribosyl_Tfrase"/>
</dbReference>
<reference evidence="4" key="1">
    <citation type="journal article" date="2020" name="mSystems">
        <title>Genome- and Community-Level Interaction Insights into Carbon Utilization and Element Cycling Functions of Hydrothermarchaeota in Hydrothermal Sediment.</title>
        <authorList>
            <person name="Zhou Z."/>
            <person name="Liu Y."/>
            <person name="Xu W."/>
            <person name="Pan J."/>
            <person name="Luo Z.H."/>
            <person name="Li M."/>
        </authorList>
    </citation>
    <scope>NUCLEOTIDE SEQUENCE [LARGE SCALE GENOMIC DNA]</scope>
    <source>
        <strain evidence="4">HyVt-493</strain>
    </source>
</reference>
<name>A0A7V2T2W7_LEUMU</name>
<dbReference type="Proteomes" id="UP000885750">
    <property type="component" value="Unassembled WGS sequence"/>
</dbReference>
<dbReference type="PANTHER" id="PTHR43285:SF2">
    <property type="entry name" value="ANTHRANILATE PHOSPHORIBOSYLTRANSFERASE"/>
    <property type="match status" value="1"/>
</dbReference>
<dbReference type="SUPFAM" id="SSF47648">
    <property type="entry name" value="Nucleoside phosphorylase/phosphoribosyltransferase N-terminal domain"/>
    <property type="match status" value="1"/>
</dbReference>
<gene>
    <name evidence="4" type="ORF">ENJ51_12990</name>
</gene>
<evidence type="ECO:0000259" key="3">
    <source>
        <dbReference type="Pfam" id="PF02885"/>
    </source>
</evidence>
<dbReference type="InterPro" id="IPR035902">
    <property type="entry name" value="Nuc_phospho_transferase"/>
</dbReference>
<dbReference type="AlphaFoldDB" id="A0A7V2T2W7"/>
<dbReference type="GO" id="GO:0004048">
    <property type="term" value="F:anthranilate phosphoribosyltransferase activity"/>
    <property type="evidence" value="ECO:0007669"/>
    <property type="project" value="InterPro"/>
</dbReference>
<dbReference type="Gene3D" id="1.20.970.10">
    <property type="entry name" value="Transferase, Pyrimidine Nucleoside Phosphorylase, Chain C"/>
    <property type="match status" value="1"/>
</dbReference>
<sequence length="336" mass="38127">MTTQNETTDMPLTEHKFAQYVRLLGKGKTGSRNLTYQESKDAMTMILKGEVEPEQLGAFMMLMRYQEESAEELAGFVDATYDVLDVPENMPTVDLDWSSYAGKARRLPWFILSTLLLAENGISILMHGEGHHTQGRIYTEQVLKLLNIPIAHSFEEAGEHITARNFAYLPLHDFLPELARIMNLKWILGLRSPVNTFTRLINPCRAKCSMQGIHHPAYRDTHQEASLLLKQPVMAVIKGDGGETEWNPDMKNLVRSIKNGQLIEEEWSPLFPKRHVKDKVLDPSKLANVWDGSVDDEYGVAAIIGTTAITLYTMSKADSHEAALEMAKDWWENRKK</sequence>
<comment type="caution">
    <text evidence="4">The sequence shown here is derived from an EMBL/GenBank/DDBJ whole genome shotgun (WGS) entry which is preliminary data.</text>
</comment>
<dbReference type="EMBL" id="DRMS01000491">
    <property type="protein sequence ID" value="HFC93715.1"/>
    <property type="molecule type" value="Genomic_DNA"/>
</dbReference>
<evidence type="ECO:0000313" key="4">
    <source>
        <dbReference type="EMBL" id="HFC93715.1"/>
    </source>
</evidence>
<dbReference type="GO" id="GO:0005829">
    <property type="term" value="C:cytosol"/>
    <property type="evidence" value="ECO:0007669"/>
    <property type="project" value="TreeGrafter"/>
</dbReference>
<dbReference type="InterPro" id="IPR017459">
    <property type="entry name" value="Glycosyl_Trfase_fam3_N_dom"/>
</dbReference>
<evidence type="ECO:0000256" key="2">
    <source>
        <dbReference type="ARBA" id="ARBA00022679"/>
    </source>
</evidence>
<evidence type="ECO:0000256" key="1">
    <source>
        <dbReference type="ARBA" id="ARBA00022676"/>
    </source>
</evidence>
<organism evidence="4">
    <name type="scientific">Leucothrix mucor</name>
    <dbReference type="NCBI Taxonomy" id="45248"/>
    <lineage>
        <taxon>Bacteria</taxon>
        <taxon>Pseudomonadati</taxon>
        <taxon>Pseudomonadota</taxon>
        <taxon>Gammaproteobacteria</taxon>
        <taxon>Thiotrichales</taxon>
        <taxon>Thiotrichaceae</taxon>
        <taxon>Leucothrix</taxon>
    </lineage>
</organism>
<dbReference type="PANTHER" id="PTHR43285">
    <property type="entry name" value="ANTHRANILATE PHOSPHORIBOSYLTRANSFERASE"/>
    <property type="match status" value="1"/>
</dbReference>
<dbReference type="Gene3D" id="3.40.1030.10">
    <property type="entry name" value="Nucleoside phosphorylase/phosphoribosyltransferase catalytic domain"/>
    <property type="match status" value="1"/>
</dbReference>
<keyword evidence="1" id="KW-0328">Glycosyltransferase</keyword>
<dbReference type="InterPro" id="IPR036320">
    <property type="entry name" value="Glycosyl_Trfase_fam3_N_dom_sf"/>
</dbReference>
<proteinExistence type="predicted"/>
<keyword evidence="2 4" id="KW-0808">Transferase</keyword>
<dbReference type="GO" id="GO:0000162">
    <property type="term" value="P:L-tryptophan biosynthetic process"/>
    <property type="evidence" value="ECO:0007669"/>
    <property type="project" value="UniProtKB-KW"/>
</dbReference>
<accession>A0A7V2T2W7</accession>